<feature type="transmembrane region" description="Helical" evidence="5">
    <location>
        <begin position="155"/>
        <end position="175"/>
    </location>
</feature>
<evidence type="ECO:0000259" key="6">
    <source>
        <dbReference type="Pfam" id="PF01545"/>
    </source>
</evidence>
<dbReference type="GO" id="GO:0008324">
    <property type="term" value="F:monoatomic cation transmembrane transporter activity"/>
    <property type="evidence" value="ECO:0007669"/>
    <property type="project" value="InterPro"/>
</dbReference>
<dbReference type="RefSeq" id="WP_062419791.1">
    <property type="nucleotide sequence ID" value="NZ_BBXZ01000180.1"/>
</dbReference>
<accession>A0A0M8JQ12</accession>
<feature type="transmembrane region" description="Helical" evidence="5">
    <location>
        <begin position="46"/>
        <end position="63"/>
    </location>
</feature>
<evidence type="ECO:0000313" key="8">
    <source>
        <dbReference type="EMBL" id="KPL81654.1"/>
    </source>
</evidence>
<dbReference type="Gene3D" id="1.20.1510.10">
    <property type="entry name" value="Cation efflux protein transmembrane domain"/>
    <property type="match status" value="1"/>
</dbReference>
<dbReference type="EMBL" id="DF967975">
    <property type="protein sequence ID" value="GAP19521.1"/>
    <property type="molecule type" value="Genomic_DNA"/>
</dbReference>
<evidence type="ECO:0000256" key="1">
    <source>
        <dbReference type="ARBA" id="ARBA00004141"/>
    </source>
</evidence>
<keyword evidence="2 5" id="KW-0812">Transmembrane</keyword>
<evidence type="ECO:0000256" key="3">
    <source>
        <dbReference type="ARBA" id="ARBA00022989"/>
    </source>
</evidence>
<dbReference type="InterPro" id="IPR058533">
    <property type="entry name" value="Cation_efflux_TM"/>
</dbReference>
<name>A0A0M8JQ12_9CHLR</name>
<evidence type="ECO:0000256" key="2">
    <source>
        <dbReference type="ARBA" id="ARBA00022692"/>
    </source>
</evidence>
<dbReference type="STRING" id="229921.ADN01_10050"/>
<protein>
    <submittedName>
        <fullName evidence="7">Predicted Co/Zn/Cd cation transporters</fullName>
    </submittedName>
</protein>
<keyword evidence="4 5" id="KW-0472">Membrane</keyword>
<keyword evidence="9" id="KW-1185">Reference proteome</keyword>
<dbReference type="SUPFAM" id="SSF161111">
    <property type="entry name" value="Cation efflux protein transmembrane domain-like"/>
    <property type="match status" value="1"/>
</dbReference>
<organism evidence="7">
    <name type="scientific">Levilinea saccharolytica</name>
    <dbReference type="NCBI Taxonomy" id="229921"/>
    <lineage>
        <taxon>Bacteria</taxon>
        <taxon>Bacillati</taxon>
        <taxon>Chloroflexota</taxon>
        <taxon>Anaerolineae</taxon>
        <taxon>Anaerolineales</taxon>
        <taxon>Anaerolineaceae</taxon>
        <taxon>Levilinea</taxon>
    </lineage>
</organism>
<dbReference type="OrthoDB" id="2002193at2"/>
<gene>
    <name evidence="8" type="ORF">ADN01_10050</name>
    <name evidence="7" type="ORF">LSAC_03425</name>
</gene>
<feature type="transmembrane region" description="Helical" evidence="5">
    <location>
        <begin position="116"/>
        <end position="134"/>
    </location>
</feature>
<evidence type="ECO:0000313" key="7">
    <source>
        <dbReference type="EMBL" id="GAP19521.1"/>
    </source>
</evidence>
<comment type="subcellular location">
    <subcellularLocation>
        <location evidence="1">Membrane</location>
        <topology evidence="1">Multi-pass membrane protein</topology>
    </subcellularLocation>
</comment>
<dbReference type="Proteomes" id="UP000050501">
    <property type="component" value="Unassembled WGS sequence"/>
</dbReference>
<dbReference type="InterPro" id="IPR027469">
    <property type="entry name" value="Cation_efflux_TMD_sf"/>
</dbReference>
<proteinExistence type="predicted"/>
<sequence>MNALSKDQAASREKTLLTALLLSAPGPLFTGYAMLTSHSTTQLADFIRRGVELVALFLSWWVFRQLQRSAAQSEADRARLERTAGFSVAGAMICSGLVMLGVAVSRLSIFEPGGKVIFGLVIAFLGLLANTWFWRRYTVLTREQYSAVIAAQMGLYRAKASVDLCVVAALAAVALAPSHPATRYVDILGSVMVAGYLLWSGLRMARAQWDRRAA</sequence>
<evidence type="ECO:0000256" key="4">
    <source>
        <dbReference type="ARBA" id="ARBA00023136"/>
    </source>
</evidence>
<feature type="transmembrane region" description="Helical" evidence="5">
    <location>
        <begin position="84"/>
        <end position="104"/>
    </location>
</feature>
<keyword evidence="3 5" id="KW-1133">Transmembrane helix</keyword>
<dbReference type="GO" id="GO:0016020">
    <property type="term" value="C:membrane"/>
    <property type="evidence" value="ECO:0007669"/>
    <property type="project" value="UniProtKB-SubCell"/>
</dbReference>
<feature type="domain" description="Cation efflux protein transmembrane" evidence="6">
    <location>
        <begin position="28"/>
        <end position="206"/>
    </location>
</feature>
<dbReference type="EMBL" id="LGCM01000037">
    <property type="protein sequence ID" value="KPL81654.1"/>
    <property type="molecule type" value="Genomic_DNA"/>
</dbReference>
<dbReference type="AlphaFoldDB" id="A0A0M8JQ12"/>
<reference evidence="7" key="1">
    <citation type="journal article" date="2015" name="Genome Announc.">
        <title>Draft Genome Sequences of Anaerolinea thermolimosa IMO-1, Bellilinea caldifistulae GOMI-1, Leptolinea tardivitalis YMTK-2, Levilinea saccharolytica KIBI-1, Longilinea arvoryzae KOME-1, Previously Described as Members of the Class Anaerolineae (Chloroflexi).</title>
        <authorList>
            <person name="Matsuura N."/>
            <person name="Tourlousse M.D."/>
            <person name="Ohashi A."/>
            <person name="Hugenholtz P."/>
            <person name="Sekiguchi Y."/>
        </authorList>
    </citation>
    <scope>NUCLEOTIDE SEQUENCE</scope>
    <source>
        <strain evidence="7">KIBI-1</strain>
    </source>
</reference>
<reference evidence="8 9" key="2">
    <citation type="submission" date="2015-07" db="EMBL/GenBank/DDBJ databases">
        <title>Genome sequence of Levilinea saccharolytica DSM 16555.</title>
        <authorList>
            <person name="Hemp J."/>
            <person name="Ward L.M."/>
            <person name="Pace L.A."/>
            <person name="Fischer W.W."/>
        </authorList>
    </citation>
    <scope>NUCLEOTIDE SEQUENCE [LARGE SCALE GENOMIC DNA]</scope>
    <source>
        <strain evidence="8 9">KIBI-1</strain>
    </source>
</reference>
<dbReference type="Pfam" id="PF01545">
    <property type="entry name" value="Cation_efflux"/>
    <property type="match status" value="1"/>
</dbReference>
<evidence type="ECO:0000313" key="9">
    <source>
        <dbReference type="Proteomes" id="UP000050501"/>
    </source>
</evidence>
<feature type="transmembrane region" description="Helical" evidence="5">
    <location>
        <begin position="181"/>
        <end position="202"/>
    </location>
</feature>
<evidence type="ECO:0000256" key="5">
    <source>
        <dbReference type="SAM" id="Phobius"/>
    </source>
</evidence>